<organism evidence="2 3">
    <name type="scientific">Burkholderia aenigmatica</name>
    <dbReference type="NCBI Taxonomy" id="2015348"/>
    <lineage>
        <taxon>Bacteria</taxon>
        <taxon>Pseudomonadati</taxon>
        <taxon>Pseudomonadota</taxon>
        <taxon>Betaproteobacteria</taxon>
        <taxon>Burkholderiales</taxon>
        <taxon>Burkholderiaceae</taxon>
        <taxon>Burkholderia</taxon>
        <taxon>Burkholderia cepacia complex</taxon>
    </lineage>
</organism>
<dbReference type="EMBL" id="NKFA01000006">
    <property type="protein sequence ID" value="OXI45910.1"/>
    <property type="molecule type" value="Genomic_DNA"/>
</dbReference>
<dbReference type="InterPro" id="IPR036390">
    <property type="entry name" value="WH_DNA-bd_sf"/>
</dbReference>
<evidence type="ECO:0000313" key="1">
    <source>
        <dbReference type="EMBL" id="OXI36745.1"/>
    </source>
</evidence>
<gene>
    <name evidence="2" type="ORF">CFB84_13820</name>
    <name evidence="1" type="ORF">CFB84_32600</name>
</gene>
<name>A0A228IU40_9BURK</name>
<protein>
    <submittedName>
        <fullName evidence="2">Uncharacterized protein</fullName>
    </submittedName>
</protein>
<dbReference type="AlphaFoldDB" id="A0A228IU40"/>
<dbReference type="EMBL" id="NKFA01000020">
    <property type="protein sequence ID" value="OXI36745.1"/>
    <property type="molecule type" value="Genomic_DNA"/>
</dbReference>
<proteinExistence type="predicted"/>
<dbReference type="SUPFAM" id="SSF46785">
    <property type="entry name" value="Winged helix' DNA-binding domain"/>
    <property type="match status" value="1"/>
</dbReference>
<comment type="caution">
    <text evidence="2">The sequence shown here is derived from an EMBL/GenBank/DDBJ whole genome shotgun (WGS) entry which is preliminary data.</text>
</comment>
<dbReference type="Proteomes" id="UP000214600">
    <property type="component" value="Unassembled WGS sequence"/>
</dbReference>
<evidence type="ECO:0000313" key="2">
    <source>
        <dbReference type="EMBL" id="OXI45910.1"/>
    </source>
</evidence>
<dbReference type="OrthoDB" id="9020522at2"/>
<sequence>MATIKQILQAIIDHPGLAGSQLAELLDMDSKDIQPRIQPYINKGQVRCEKKPMDGSSPINLYFASDELVKEFDGTIQSMTKAPRKQVAFTPRDAAPGDFVCGFSTAGRLTITKGRKTVDLTREETARLLKFVDCINVDAIAGEQA</sequence>
<evidence type="ECO:0000313" key="3">
    <source>
        <dbReference type="Proteomes" id="UP000214600"/>
    </source>
</evidence>
<reference evidence="3" key="1">
    <citation type="submission" date="2017-06" db="EMBL/GenBank/DDBJ databases">
        <authorList>
            <person name="LiPuma J."/>
            <person name="Spilker T."/>
        </authorList>
    </citation>
    <scope>NUCLEOTIDE SEQUENCE [LARGE SCALE GENOMIC DNA]</scope>
    <source>
        <strain evidence="3">AU17325</strain>
    </source>
</reference>
<dbReference type="RefSeq" id="WP_089451071.1">
    <property type="nucleotide sequence ID" value="NZ_NKFA01000006.1"/>
</dbReference>
<reference evidence="2 3" key="3">
    <citation type="submission" date="2017-08" db="EMBL/GenBank/DDBJ databases">
        <title>WGS of novel Burkholderia cepaca complex species.</title>
        <authorList>
            <person name="Lipuma J."/>
            <person name="Spilker T."/>
        </authorList>
    </citation>
    <scope>NUCLEOTIDE SEQUENCE [LARGE SCALE GENOMIC DNA]</scope>
    <source>
        <strain evidence="2 3">AU17325</strain>
    </source>
</reference>
<accession>A0A228IU40</accession>
<reference evidence="2" key="2">
    <citation type="submission" date="2017-06" db="EMBL/GenBank/DDBJ databases">
        <authorList>
            <person name="Kim H.J."/>
            <person name="Triplett B.A."/>
        </authorList>
    </citation>
    <scope>NUCLEOTIDE SEQUENCE [LARGE SCALE GENOMIC DNA]</scope>
    <source>
        <strain evidence="2">AU17325</strain>
    </source>
</reference>